<sequence>MPCPGAVTHENARYGRVIALAQQPTVEFHLDIDQSGRPLGEPGRCFGSQTEWWDIPPGRAIGAGRRSDVEDSLKKTEKHTPGKWDDVRDTATATSPASKQPSTMRSPRRWAPWPSRP</sequence>
<protein>
    <submittedName>
        <fullName evidence="2">Uncharacterized protein</fullName>
    </submittedName>
</protein>
<evidence type="ECO:0000313" key="2">
    <source>
        <dbReference type="EMBL" id="ADZ45350.1"/>
    </source>
</evidence>
<organism evidence="2">
    <name type="scientific">Streptomyces sp. NRRL 30471</name>
    <dbReference type="NCBI Taxonomy" id="996287"/>
    <lineage>
        <taxon>Bacteria</taxon>
        <taxon>Bacillati</taxon>
        <taxon>Actinomycetota</taxon>
        <taxon>Actinomycetes</taxon>
        <taxon>Kitasatosporales</taxon>
        <taxon>Streptomycetaceae</taxon>
        <taxon>Streptomyces</taxon>
    </lineage>
</organism>
<accession>F2WUF0</accession>
<dbReference type="EMBL" id="HQ257512">
    <property type="protein sequence ID" value="ADZ45350.1"/>
    <property type="molecule type" value="Genomic_DNA"/>
</dbReference>
<feature type="compositionally biased region" description="Basic and acidic residues" evidence="1">
    <location>
        <begin position="65"/>
        <end position="89"/>
    </location>
</feature>
<dbReference type="AlphaFoldDB" id="F2WUF0"/>
<reference evidence="2" key="1">
    <citation type="journal article" date="2011" name="Mol. Biosyst.">
        <title>Identification of the gene cluster involved in muraymycin biosynthesis from Streptomyces sp. NRRL 30471.</title>
        <authorList>
            <person name="Cheng L."/>
            <person name="Chen W."/>
            <person name="Zhai L."/>
            <person name="Xu D."/>
            <person name="Huang T."/>
            <person name="Lin S."/>
            <person name="Zhou X."/>
            <person name="Deng Z."/>
        </authorList>
    </citation>
    <scope>NUCLEOTIDE SEQUENCE</scope>
    <source>
        <strain evidence="2">NRRL 30471</strain>
    </source>
</reference>
<proteinExistence type="predicted"/>
<feature type="region of interest" description="Disordered" evidence="1">
    <location>
        <begin position="33"/>
        <end position="117"/>
    </location>
</feature>
<name>F2WUF0_9ACTN</name>
<evidence type="ECO:0000256" key="1">
    <source>
        <dbReference type="SAM" id="MobiDB-lite"/>
    </source>
</evidence>
<feature type="compositionally biased region" description="Polar residues" evidence="1">
    <location>
        <begin position="91"/>
        <end position="104"/>
    </location>
</feature>